<evidence type="ECO:0000313" key="1">
    <source>
        <dbReference type="EMBL" id="KAJ3564087.1"/>
    </source>
</evidence>
<comment type="caution">
    <text evidence="1">The sequence shown here is derived from an EMBL/GenBank/DDBJ whole genome shotgun (WGS) entry which is preliminary data.</text>
</comment>
<proteinExistence type="predicted"/>
<keyword evidence="2" id="KW-1185">Reference proteome</keyword>
<gene>
    <name evidence="1" type="ORF">NPX13_g7968</name>
</gene>
<accession>A0A9W8TKM2</accession>
<protein>
    <recommendedName>
        <fullName evidence="3">Aspartate/glutamate racemase family protein</fullName>
    </recommendedName>
</protein>
<evidence type="ECO:0008006" key="3">
    <source>
        <dbReference type="Google" id="ProtNLM"/>
    </source>
</evidence>
<evidence type="ECO:0000313" key="2">
    <source>
        <dbReference type="Proteomes" id="UP001148614"/>
    </source>
</evidence>
<dbReference type="EMBL" id="JANPWZ010001664">
    <property type="protein sequence ID" value="KAJ3564087.1"/>
    <property type="molecule type" value="Genomic_DNA"/>
</dbReference>
<dbReference type="AlphaFoldDB" id="A0A9W8TKM2"/>
<sequence>MTDYKPGDRAGLPPIGFLAVECFFYRPPGDGFHEDTWPFPIIRELAEGSKENVLVSKGDYSEAFLKGFIDAGKKLAERGAIGIITSCGFLAQAQPILSERLPIPIATSSLLQIPSILSFLPPKKKIGIITYNGDELGPLHFERLGIPPENAKRCYIKGMPSGGALQGLVRGQIPYSYANIEVEMVNAARDLVAEHEDIAAIVLECVQMPVYADSVQKAVNLPVYDLYSMVNWFYSGLVRRRPATWGDLEGRLTGPLIERNII</sequence>
<name>A0A9W8TKM2_9PEZI</name>
<dbReference type="Proteomes" id="UP001148614">
    <property type="component" value="Unassembled WGS sequence"/>
</dbReference>
<reference evidence="1" key="1">
    <citation type="submission" date="2022-07" db="EMBL/GenBank/DDBJ databases">
        <title>Genome Sequence of Xylaria arbuscula.</title>
        <authorList>
            <person name="Buettner E."/>
        </authorList>
    </citation>
    <scope>NUCLEOTIDE SEQUENCE</scope>
    <source>
        <strain evidence="1">VT107</strain>
    </source>
</reference>
<organism evidence="1 2">
    <name type="scientific">Xylaria arbuscula</name>
    <dbReference type="NCBI Taxonomy" id="114810"/>
    <lineage>
        <taxon>Eukaryota</taxon>
        <taxon>Fungi</taxon>
        <taxon>Dikarya</taxon>
        <taxon>Ascomycota</taxon>
        <taxon>Pezizomycotina</taxon>
        <taxon>Sordariomycetes</taxon>
        <taxon>Xylariomycetidae</taxon>
        <taxon>Xylariales</taxon>
        <taxon>Xylariaceae</taxon>
        <taxon>Xylaria</taxon>
    </lineage>
</organism>